<dbReference type="InterPro" id="IPR015424">
    <property type="entry name" value="PyrdxlP-dep_Trfase"/>
</dbReference>
<name>A0A1D1ZAH7_9ARAE</name>
<dbReference type="GO" id="GO:0030170">
    <property type="term" value="F:pyridoxal phosphate binding"/>
    <property type="evidence" value="ECO:0007669"/>
    <property type="project" value="InterPro"/>
</dbReference>
<feature type="modified residue" description="N6-(pyridoxal phosphate)lysine" evidence="6">
    <location>
        <position position="310"/>
    </location>
</feature>
<evidence type="ECO:0000256" key="4">
    <source>
        <dbReference type="ARBA" id="ARBA00022679"/>
    </source>
</evidence>
<protein>
    <submittedName>
        <fullName evidence="8">Putative aminotransferase TAT2</fullName>
    </submittedName>
</protein>
<dbReference type="Pfam" id="PF00155">
    <property type="entry name" value="Aminotran_1_2"/>
    <property type="match status" value="1"/>
</dbReference>
<dbReference type="EMBL" id="GDJX01004028">
    <property type="protein sequence ID" value="JAT63908.1"/>
    <property type="molecule type" value="Transcribed_RNA"/>
</dbReference>
<reference evidence="8" key="1">
    <citation type="submission" date="2015-07" db="EMBL/GenBank/DDBJ databases">
        <title>Transcriptome Assembly of Anthurium amnicola.</title>
        <authorList>
            <person name="Suzuki J."/>
        </authorList>
    </citation>
    <scope>NUCLEOTIDE SEQUENCE</scope>
</reference>
<evidence type="ECO:0000256" key="5">
    <source>
        <dbReference type="ARBA" id="ARBA00022898"/>
    </source>
</evidence>
<evidence type="ECO:0000256" key="6">
    <source>
        <dbReference type="PIRSR" id="PIRSR000517-1"/>
    </source>
</evidence>
<dbReference type="InterPro" id="IPR005958">
    <property type="entry name" value="TyrNic_aminoTrfase"/>
</dbReference>
<keyword evidence="4 8" id="KW-0808">Transferase</keyword>
<proteinExistence type="inferred from homology"/>
<dbReference type="NCBIfam" id="TIGR01265">
    <property type="entry name" value="tyr_nico_aTase"/>
    <property type="match status" value="1"/>
</dbReference>
<evidence type="ECO:0000256" key="3">
    <source>
        <dbReference type="ARBA" id="ARBA00022576"/>
    </source>
</evidence>
<feature type="non-terminal residue" evidence="8">
    <location>
        <position position="1"/>
    </location>
</feature>
<organism evidence="8">
    <name type="scientific">Anthurium amnicola</name>
    <dbReference type="NCBI Taxonomy" id="1678845"/>
    <lineage>
        <taxon>Eukaryota</taxon>
        <taxon>Viridiplantae</taxon>
        <taxon>Streptophyta</taxon>
        <taxon>Embryophyta</taxon>
        <taxon>Tracheophyta</taxon>
        <taxon>Spermatophyta</taxon>
        <taxon>Magnoliopsida</taxon>
        <taxon>Liliopsida</taxon>
        <taxon>Araceae</taxon>
        <taxon>Pothoideae</taxon>
        <taxon>Potheae</taxon>
        <taxon>Anthurium</taxon>
    </lineage>
</organism>
<evidence type="ECO:0000259" key="7">
    <source>
        <dbReference type="Pfam" id="PF00155"/>
    </source>
</evidence>
<dbReference type="InterPro" id="IPR015422">
    <property type="entry name" value="PyrdxlP-dep_Trfase_small"/>
</dbReference>
<dbReference type="GO" id="GO:0006572">
    <property type="term" value="P:L-tyrosine catabolic process"/>
    <property type="evidence" value="ECO:0007669"/>
    <property type="project" value="TreeGrafter"/>
</dbReference>
<gene>
    <name evidence="8" type="primary">At5g53970</name>
    <name evidence="8" type="ORF">g.107847</name>
</gene>
<dbReference type="InterPro" id="IPR004839">
    <property type="entry name" value="Aminotransferase_I/II_large"/>
</dbReference>
<dbReference type="FunFam" id="3.90.1150.10:FF:000040">
    <property type="entry name" value="Tyrosine aminotransferase"/>
    <property type="match status" value="1"/>
</dbReference>
<comment type="similarity">
    <text evidence="2">Belongs to the class-I pyridoxal-phosphate-dependent aminotransferase family.</text>
</comment>
<keyword evidence="3 8" id="KW-0032">Aminotransferase</keyword>
<dbReference type="GO" id="GO:0004838">
    <property type="term" value="F:L-tyrosine-2-oxoglutarate transaminase activity"/>
    <property type="evidence" value="ECO:0007669"/>
    <property type="project" value="TreeGrafter"/>
</dbReference>
<dbReference type="PANTHER" id="PTHR45744">
    <property type="entry name" value="TYROSINE AMINOTRANSFERASE"/>
    <property type="match status" value="1"/>
</dbReference>
<evidence type="ECO:0000256" key="2">
    <source>
        <dbReference type="ARBA" id="ARBA00007441"/>
    </source>
</evidence>
<dbReference type="AlphaFoldDB" id="A0A1D1ZAH7"/>
<evidence type="ECO:0000313" key="8">
    <source>
        <dbReference type="EMBL" id="JAT63908.1"/>
    </source>
</evidence>
<dbReference type="CDD" id="cd00609">
    <property type="entry name" value="AAT_like"/>
    <property type="match status" value="1"/>
</dbReference>
<dbReference type="Gene3D" id="3.90.1150.10">
    <property type="entry name" value="Aspartate Aminotransferase, domain 1"/>
    <property type="match status" value="1"/>
</dbReference>
<accession>A0A1D1ZAH7</accession>
<dbReference type="SUPFAM" id="SSF53383">
    <property type="entry name" value="PLP-dependent transferases"/>
    <property type="match status" value="1"/>
</dbReference>
<sequence>SSSSSPSSLARIADPTRTKPPLFLVCSASMAPTTQVTGSPANNGFHGDGGPPGSGCPGNYRVVKCNPRLSEQKASLRGVVGELLSCANPEKPTVSLGVGDLSNFACFREGQGFGRYVAEAVSSGEFDGYPPASGYPFARRAVAEYLSRGVHARDGRGGGGGGIGEGDVFLTCGGTQALHACLTALAGRGCNVLLPRPGFPPYDAACELNGIEPRYYDLLPGRGWEADLALVRELADDRTAAIVVINPNNPCGAVYSRRHLLQIAETARELNLPVLADEIYGHMVFGDNEFVPMASFASVAPVLTIGALSKRWLVPGWRLGWIAINDPSGVLRQVKMAIERLMNVTLGPTSIIQAAVPSLLSTSCEEFHKHVLELLESSSNLLYKKIMQIEAFKCHSKPQGAMFSMVEINMSHLVGIEDDMDFARELMREESILVLPGSVLGLKNWIRIFFGAPTDILEEACDRIKKFCERRQQLTAVC</sequence>
<dbReference type="InterPro" id="IPR015421">
    <property type="entry name" value="PyrdxlP-dep_Trfase_major"/>
</dbReference>
<dbReference type="PANTHER" id="PTHR45744:SF2">
    <property type="entry name" value="TYROSINE AMINOTRANSFERASE"/>
    <property type="match status" value="1"/>
</dbReference>
<dbReference type="PIRSF" id="PIRSF000517">
    <property type="entry name" value="Tyr_transaminase"/>
    <property type="match status" value="1"/>
</dbReference>
<comment type="cofactor">
    <cofactor evidence="1 6">
        <name>pyridoxal 5'-phosphate</name>
        <dbReference type="ChEBI" id="CHEBI:597326"/>
    </cofactor>
</comment>
<dbReference type="Gene3D" id="3.40.640.10">
    <property type="entry name" value="Type I PLP-dependent aspartate aminotransferase-like (Major domain)"/>
    <property type="match status" value="1"/>
</dbReference>
<keyword evidence="5" id="KW-0663">Pyridoxal phosphate</keyword>
<evidence type="ECO:0000256" key="1">
    <source>
        <dbReference type="ARBA" id="ARBA00001933"/>
    </source>
</evidence>
<feature type="domain" description="Aminotransferase class I/classII large" evidence="7">
    <location>
        <begin position="119"/>
        <end position="464"/>
    </location>
</feature>